<dbReference type="InterPro" id="IPR016181">
    <property type="entry name" value="Acyl_CoA_acyltransferase"/>
</dbReference>
<dbReference type="SUPFAM" id="SSF55729">
    <property type="entry name" value="Acyl-CoA N-acyltransferases (Nat)"/>
    <property type="match status" value="1"/>
</dbReference>
<dbReference type="RefSeq" id="WP_192506884.1">
    <property type="nucleotide sequence ID" value="NZ_AQGV01000012.1"/>
</dbReference>
<evidence type="ECO:0000313" key="3">
    <source>
        <dbReference type="Proteomes" id="UP000615755"/>
    </source>
</evidence>
<sequence length="148" mass="17067">MQWHIKRFSELDTITLFQIMKARVDVFVVEQACPYPELDDIDHHLDTYHIYAQQDGVITAYARTYRKGIRTCAIGRVLVHEKHRGVGLASQLMNRTIELASTYKEARDIFLSAQTQLLSFYQGLGFHAIGKSYLEDGIAHQDMVLKHK</sequence>
<protein>
    <submittedName>
        <fullName evidence="2">ElaA protein</fullName>
    </submittedName>
</protein>
<dbReference type="CDD" id="cd04301">
    <property type="entry name" value="NAT_SF"/>
    <property type="match status" value="1"/>
</dbReference>
<dbReference type="PROSITE" id="PS51186">
    <property type="entry name" value="GNAT"/>
    <property type="match status" value="1"/>
</dbReference>
<name>A0ABR9E8Z3_9GAMM</name>
<feature type="domain" description="N-acetyltransferase" evidence="1">
    <location>
        <begin position="6"/>
        <end position="148"/>
    </location>
</feature>
<comment type="caution">
    <text evidence="2">The sequence shown here is derived from an EMBL/GenBank/DDBJ whole genome shotgun (WGS) entry which is preliminary data.</text>
</comment>
<dbReference type="InterPro" id="IPR000182">
    <property type="entry name" value="GNAT_dom"/>
</dbReference>
<evidence type="ECO:0000259" key="1">
    <source>
        <dbReference type="PROSITE" id="PS51186"/>
    </source>
</evidence>
<accession>A0ABR9E8Z3</accession>
<gene>
    <name evidence="2" type="primary">elaA</name>
    <name evidence="2" type="ORF">PAUR_a0811</name>
</gene>
<organism evidence="2 3">
    <name type="scientific">Pseudoalteromonas aurantia 208</name>
    <dbReference type="NCBI Taxonomy" id="1314867"/>
    <lineage>
        <taxon>Bacteria</taxon>
        <taxon>Pseudomonadati</taxon>
        <taxon>Pseudomonadota</taxon>
        <taxon>Gammaproteobacteria</taxon>
        <taxon>Alteromonadales</taxon>
        <taxon>Pseudoalteromonadaceae</taxon>
        <taxon>Pseudoalteromonas</taxon>
    </lineage>
</organism>
<evidence type="ECO:0000313" key="2">
    <source>
        <dbReference type="EMBL" id="MBE0367454.1"/>
    </source>
</evidence>
<keyword evidence="3" id="KW-1185">Reference proteome</keyword>
<dbReference type="Gene3D" id="3.40.630.30">
    <property type="match status" value="1"/>
</dbReference>
<proteinExistence type="predicted"/>
<dbReference type="EMBL" id="AQGV01000012">
    <property type="protein sequence ID" value="MBE0367454.1"/>
    <property type="molecule type" value="Genomic_DNA"/>
</dbReference>
<reference evidence="2 3" key="1">
    <citation type="submission" date="2015-03" db="EMBL/GenBank/DDBJ databases">
        <title>Genome sequence of Pseudoalteromonas aurantia.</title>
        <authorList>
            <person name="Xie B.-B."/>
            <person name="Rong J.-C."/>
            <person name="Qin Q.-L."/>
            <person name="Zhang Y.-Z."/>
        </authorList>
    </citation>
    <scope>NUCLEOTIDE SEQUENCE [LARGE SCALE GENOMIC DNA]</scope>
    <source>
        <strain evidence="2 3">208</strain>
    </source>
</reference>
<dbReference type="Proteomes" id="UP000615755">
    <property type="component" value="Unassembled WGS sequence"/>
</dbReference>
<dbReference type="Pfam" id="PF13673">
    <property type="entry name" value="Acetyltransf_10"/>
    <property type="match status" value="1"/>
</dbReference>